<keyword evidence="1" id="KW-0472">Membrane</keyword>
<feature type="transmembrane region" description="Helical" evidence="1">
    <location>
        <begin position="14"/>
        <end position="33"/>
    </location>
</feature>
<evidence type="ECO:0000313" key="2">
    <source>
        <dbReference type="EMBL" id="CSA56832.1"/>
    </source>
</evidence>
<organism evidence="2 3">
    <name type="scientific">Vibrio cholerae</name>
    <dbReference type="NCBI Taxonomy" id="666"/>
    <lineage>
        <taxon>Bacteria</taxon>
        <taxon>Pseudomonadati</taxon>
        <taxon>Pseudomonadota</taxon>
        <taxon>Gammaproteobacteria</taxon>
        <taxon>Vibrionales</taxon>
        <taxon>Vibrionaceae</taxon>
        <taxon>Vibrio</taxon>
    </lineage>
</organism>
<name>A0A655YI51_VIBCL</name>
<accession>A0A655YI51</accession>
<reference evidence="2 3" key="1">
    <citation type="submission" date="2015-07" db="EMBL/GenBank/DDBJ databases">
        <authorList>
            <consortium name="Pathogen Informatics"/>
        </authorList>
    </citation>
    <scope>NUCLEOTIDE SEQUENCE [LARGE SCALE GENOMIC DNA]</scope>
    <source>
        <strain evidence="2 3">A51</strain>
    </source>
</reference>
<evidence type="ECO:0000313" key="3">
    <source>
        <dbReference type="Proteomes" id="UP000044806"/>
    </source>
</evidence>
<protein>
    <submittedName>
        <fullName evidence="2">Uncharacterized protein</fullName>
    </submittedName>
</protein>
<sequence>MRRIQYALDFHQTLFIYISTVVSTLRAIFAIFWTSASFDRQQRADLHMVVRMMKTMHLLRFKQQIHKRFIQ</sequence>
<evidence type="ECO:0000256" key="1">
    <source>
        <dbReference type="SAM" id="Phobius"/>
    </source>
</evidence>
<keyword evidence="1" id="KW-1133">Transmembrane helix</keyword>
<dbReference type="AlphaFoldDB" id="A0A655YI51"/>
<gene>
    <name evidence="2" type="ORF">ERS013165_01920</name>
</gene>
<proteinExistence type="predicted"/>
<dbReference type="EMBL" id="CWOW01000008">
    <property type="protein sequence ID" value="CSA56832.1"/>
    <property type="molecule type" value="Genomic_DNA"/>
</dbReference>
<dbReference type="Proteomes" id="UP000044806">
    <property type="component" value="Unassembled WGS sequence"/>
</dbReference>
<keyword evidence="1" id="KW-0812">Transmembrane</keyword>